<evidence type="ECO:0000313" key="3">
    <source>
        <dbReference type="Proteomes" id="UP001168877"/>
    </source>
</evidence>
<evidence type="ECO:0000313" key="2">
    <source>
        <dbReference type="EMBL" id="KAK0586845.1"/>
    </source>
</evidence>
<gene>
    <name evidence="2" type="ORF">LWI29_013291</name>
</gene>
<dbReference type="AlphaFoldDB" id="A0AA39SC60"/>
<reference evidence="2" key="2">
    <citation type="submission" date="2023-06" db="EMBL/GenBank/DDBJ databases">
        <authorList>
            <person name="Swenson N.G."/>
            <person name="Wegrzyn J.L."/>
            <person name="Mcevoy S.L."/>
        </authorList>
    </citation>
    <scope>NUCLEOTIDE SEQUENCE</scope>
    <source>
        <strain evidence="2">NS2018</strain>
        <tissue evidence="2">Leaf</tissue>
    </source>
</reference>
<evidence type="ECO:0000256" key="1">
    <source>
        <dbReference type="SAM" id="SignalP"/>
    </source>
</evidence>
<keyword evidence="1" id="KW-0732">Signal</keyword>
<dbReference type="EMBL" id="JAUESC010000382">
    <property type="protein sequence ID" value="KAK0586845.1"/>
    <property type="molecule type" value="Genomic_DNA"/>
</dbReference>
<keyword evidence="3" id="KW-1185">Reference proteome</keyword>
<feature type="signal peptide" evidence="1">
    <location>
        <begin position="1"/>
        <end position="20"/>
    </location>
</feature>
<reference evidence="2" key="1">
    <citation type="journal article" date="2022" name="Plant J.">
        <title>Strategies of tolerance reflected in two North American maple genomes.</title>
        <authorList>
            <person name="McEvoy S.L."/>
            <person name="Sezen U.U."/>
            <person name="Trouern-Trend A."/>
            <person name="McMahon S.M."/>
            <person name="Schaberg P.G."/>
            <person name="Yang J."/>
            <person name="Wegrzyn J.L."/>
            <person name="Swenson N.G."/>
        </authorList>
    </citation>
    <scope>NUCLEOTIDE SEQUENCE</scope>
    <source>
        <strain evidence="2">NS2018</strain>
    </source>
</reference>
<name>A0AA39SC60_ACESA</name>
<feature type="chain" id="PRO_5041220533" evidence="1">
    <location>
        <begin position="21"/>
        <end position="80"/>
    </location>
</feature>
<sequence length="80" mass="9320">MCSYIFCLTFQLIFFQTLLDHQWDRIGIGEERKPPSGWSVFKQTWSRDELIVVRGELPLGIRPWNDVDIVLIPCNVGGMH</sequence>
<accession>A0AA39SC60</accession>
<dbReference type="Proteomes" id="UP001168877">
    <property type="component" value="Unassembled WGS sequence"/>
</dbReference>
<protein>
    <submittedName>
        <fullName evidence="2">Uncharacterized protein</fullName>
    </submittedName>
</protein>
<proteinExistence type="predicted"/>
<organism evidence="2 3">
    <name type="scientific">Acer saccharum</name>
    <name type="common">Sugar maple</name>
    <dbReference type="NCBI Taxonomy" id="4024"/>
    <lineage>
        <taxon>Eukaryota</taxon>
        <taxon>Viridiplantae</taxon>
        <taxon>Streptophyta</taxon>
        <taxon>Embryophyta</taxon>
        <taxon>Tracheophyta</taxon>
        <taxon>Spermatophyta</taxon>
        <taxon>Magnoliopsida</taxon>
        <taxon>eudicotyledons</taxon>
        <taxon>Gunneridae</taxon>
        <taxon>Pentapetalae</taxon>
        <taxon>rosids</taxon>
        <taxon>malvids</taxon>
        <taxon>Sapindales</taxon>
        <taxon>Sapindaceae</taxon>
        <taxon>Hippocastanoideae</taxon>
        <taxon>Acereae</taxon>
        <taxon>Acer</taxon>
    </lineage>
</organism>
<comment type="caution">
    <text evidence="2">The sequence shown here is derived from an EMBL/GenBank/DDBJ whole genome shotgun (WGS) entry which is preliminary data.</text>
</comment>